<keyword evidence="6" id="KW-1185">Reference proteome</keyword>
<evidence type="ECO:0000313" key="5">
    <source>
        <dbReference type="EMBL" id="SDH12174.1"/>
    </source>
</evidence>
<dbReference type="InterPro" id="IPR020845">
    <property type="entry name" value="AMP-binding_CS"/>
</dbReference>
<dbReference type="Pfam" id="PF13193">
    <property type="entry name" value="AMP-binding_C"/>
    <property type="match status" value="1"/>
</dbReference>
<dbReference type="GO" id="GO:0016878">
    <property type="term" value="F:acid-thiol ligase activity"/>
    <property type="evidence" value="ECO:0007669"/>
    <property type="project" value="TreeGrafter"/>
</dbReference>
<reference evidence="5 6" key="1">
    <citation type="submission" date="2016-10" db="EMBL/GenBank/DDBJ databases">
        <authorList>
            <person name="de Groot N.N."/>
        </authorList>
    </citation>
    <scope>NUCLEOTIDE SEQUENCE [LARGE SCALE GENOMIC DNA]</scope>
    <source>
        <strain evidence="5 6">CPCC 201354</strain>
    </source>
</reference>
<evidence type="ECO:0000256" key="1">
    <source>
        <dbReference type="ARBA" id="ARBA00022598"/>
    </source>
</evidence>
<dbReference type="GO" id="GO:0044550">
    <property type="term" value="P:secondary metabolite biosynthetic process"/>
    <property type="evidence" value="ECO:0007669"/>
    <property type="project" value="TreeGrafter"/>
</dbReference>
<dbReference type="Gene3D" id="3.40.50.12780">
    <property type="entry name" value="N-terminal domain of ligase-like"/>
    <property type="match status" value="1"/>
</dbReference>
<feature type="region of interest" description="Disordered" evidence="2">
    <location>
        <begin position="555"/>
        <end position="577"/>
    </location>
</feature>
<feature type="domain" description="AMP-binding enzyme C-terminal" evidence="4">
    <location>
        <begin position="462"/>
        <end position="540"/>
    </location>
</feature>
<dbReference type="PROSITE" id="PS00455">
    <property type="entry name" value="AMP_BINDING"/>
    <property type="match status" value="1"/>
</dbReference>
<evidence type="ECO:0000256" key="2">
    <source>
        <dbReference type="SAM" id="MobiDB-lite"/>
    </source>
</evidence>
<evidence type="ECO:0000313" key="6">
    <source>
        <dbReference type="Proteomes" id="UP000198923"/>
    </source>
</evidence>
<accession>A0A1G7ZU44</accession>
<dbReference type="InterPro" id="IPR042099">
    <property type="entry name" value="ANL_N_sf"/>
</dbReference>
<dbReference type="Proteomes" id="UP000198923">
    <property type="component" value="Unassembled WGS sequence"/>
</dbReference>
<dbReference type="Gene3D" id="3.30.300.30">
    <property type="match status" value="1"/>
</dbReference>
<dbReference type="Pfam" id="PF00501">
    <property type="entry name" value="AMP-binding"/>
    <property type="match status" value="1"/>
</dbReference>
<sequence length="577" mass="61710">MRDPIPTCPAIPAGAMVPPELQPDYFDLPGHPVESGPELGAALTDLHVAAGQGGDVAIIHHETGRSLTYAELANLTNRVANAMIALGVVPGDRVAVRSPNRPEGVIAAIGAWKAGAAVVPIPMQARRAELEFLFSDTTPKLVASWTDAEYADDVQAAIAATGVRSTLALGGVVPPKAVVLGDVLASGSALPPSRPSSRELPGLVWHTGGTTGTPKACYHTQRRFLLGGHSIGAATGVRRGQRWAAAAPIGHALGFIYHTIFTLLHGATVVMVENFTKPDRLVHALAEHRVDVFTAIAATWSSLNDVLNSDPRLTLPHLRAGYSMWQSASSSATPDAWLERGVRLRNNFGSTAFATWVLVPKPGAEVSPASLGAPAPGYEVRALDPAASGLSWLGAGEIGRMAVRGPTGLTYWNRPDYQERDVRDGWNLVDDLICFDADGNADYLGRTDFLISTAGYKVAPGEVETVLSAHPDVREVAVVGLPDPVRQQVIGAFVALRENVPAAQETRVELQRFVRERLSPYKYPRVVHFIEALPRDHVGKVQSRRLLDMAETIGRAQDQAQDQARDQVRDRAGKGDS</sequence>
<dbReference type="EMBL" id="FNCN01000011">
    <property type="protein sequence ID" value="SDH12174.1"/>
    <property type="molecule type" value="Genomic_DNA"/>
</dbReference>
<dbReference type="InterPro" id="IPR025110">
    <property type="entry name" value="AMP-bd_C"/>
</dbReference>
<dbReference type="SUPFAM" id="SSF56801">
    <property type="entry name" value="Acetyl-CoA synthetase-like"/>
    <property type="match status" value="1"/>
</dbReference>
<evidence type="ECO:0000259" key="3">
    <source>
        <dbReference type="Pfam" id="PF00501"/>
    </source>
</evidence>
<evidence type="ECO:0000259" key="4">
    <source>
        <dbReference type="Pfam" id="PF13193"/>
    </source>
</evidence>
<feature type="domain" description="AMP-dependent synthetase/ligase" evidence="3">
    <location>
        <begin position="48"/>
        <end position="407"/>
    </location>
</feature>
<name>A0A1G7ZU44_9ACTN</name>
<dbReference type="InterPro" id="IPR045851">
    <property type="entry name" value="AMP-bd_C_sf"/>
</dbReference>
<dbReference type="PANTHER" id="PTHR43352:SF1">
    <property type="entry name" value="ANTHRANILATE--COA LIGASE"/>
    <property type="match status" value="1"/>
</dbReference>
<dbReference type="STRING" id="504805.SAMN05421505_111203"/>
<organism evidence="5 6">
    <name type="scientific">Sinosporangium album</name>
    <dbReference type="NCBI Taxonomy" id="504805"/>
    <lineage>
        <taxon>Bacteria</taxon>
        <taxon>Bacillati</taxon>
        <taxon>Actinomycetota</taxon>
        <taxon>Actinomycetes</taxon>
        <taxon>Streptosporangiales</taxon>
        <taxon>Streptosporangiaceae</taxon>
        <taxon>Sinosporangium</taxon>
    </lineage>
</organism>
<feature type="compositionally biased region" description="Basic and acidic residues" evidence="2">
    <location>
        <begin position="563"/>
        <end position="577"/>
    </location>
</feature>
<protein>
    <submittedName>
        <fullName evidence="5">2-aminobenzoate-CoA ligase</fullName>
    </submittedName>
</protein>
<dbReference type="AlphaFoldDB" id="A0A1G7ZU44"/>
<proteinExistence type="predicted"/>
<dbReference type="PANTHER" id="PTHR43352">
    <property type="entry name" value="ACETYL-COA SYNTHETASE"/>
    <property type="match status" value="1"/>
</dbReference>
<dbReference type="InterPro" id="IPR000873">
    <property type="entry name" value="AMP-dep_synth/lig_dom"/>
</dbReference>
<keyword evidence="1 5" id="KW-0436">Ligase</keyword>
<dbReference type="RefSeq" id="WP_176955442.1">
    <property type="nucleotide sequence ID" value="NZ_FNCN01000011.1"/>
</dbReference>
<gene>
    <name evidence="5" type="ORF">SAMN05421505_111203</name>
</gene>